<organism evidence="1 2">
    <name type="scientific">Brassica cretica</name>
    <name type="common">Mustard</name>
    <dbReference type="NCBI Taxonomy" id="69181"/>
    <lineage>
        <taxon>Eukaryota</taxon>
        <taxon>Viridiplantae</taxon>
        <taxon>Streptophyta</taxon>
        <taxon>Embryophyta</taxon>
        <taxon>Tracheophyta</taxon>
        <taxon>Spermatophyta</taxon>
        <taxon>Magnoliopsida</taxon>
        <taxon>eudicotyledons</taxon>
        <taxon>Gunneridae</taxon>
        <taxon>Pentapetalae</taxon>
        <taxon>rosids</taxon>
        <taxon>malvids</taxon>
        <taxon>Brassicales</taxon>
        <taxon>Brassicaceae</taxon>
        <taxon>Brassiceae</taxon>
        <taxon>Brassica</taxon>
    </lineage>
</organism>
<proteinExistence type="predicted"/>
<sequence length="102" mass="11904">MIFMIKYLNKSSKSLKLMERCVKHVRDHRAVDKLRLFLKNHKCHLFIGIIFSDDEQVNPKSRASTVLAQQLAFKSDKKSRYRGVVSSVMILRFYSASPTSKR</sequence>
<gene>
    <name evidence="1" type="ORF">F2Q68_00040515</name>
</gene>
<comment type="caution">
    <text evidence="1">The sequence shown here is derived from an EMBL/GenBank/DDBJ whole genome shotgun (WGS) entry which is preliminary data.</text>
</comment>
<dbReference type="Proteomes" id="UP000712281">
    <property type="component" value="Unassembled WGS sequence"/>
</dbReference>
<dbReference type="AlphaFoldDB" id="A0A8S9MK25"/>
<reference evidence="1" key="1">
    <citation type="submission" date="2019-12" db="EMBL/GenBank/DDBJ databases">
        <title>Genome sequencing and annotation of Brassica cretica.</title>
        <authorList>
            <person name="Studholme D.J."/>
            <person name="Sarris P.F."/>
        </authorList>
    </citation>
    <scope>NUCLEOTIDE SEQUENCE</scope>
    <source>
        <strain evidence="1">PFS-001/15</strain>
        <tissue evidence="1">Leaf</tissue>
    </source>
</reference>
<name>A0A8S9MK25_BRACR</name>
<dbReference type="EMBL" id="QGKW02000007">
    <property type="protein sequence ID" value="KAF2620350.1"/>
    <property type="molecule type" value="Genomic_DNA"/>
</dbReference>
<accession>A0A8S9MK25</accession>
<evidence type="ECO:0000313" key="2">
    <source>
        <dbReference type="Proteomes" id="UP000712281"/>
    </source>
</evidence>
<evidence type="ECO:0000313" key="1">
    <source>
        <dbReference type="EMBL" id="KAF2620350.1"/>
    </source>
</evidence>
<protein>
    <submittedName>
        <fullName evidence="1">Uncharacterized protein</fullName>
    </submittedName>
</protein>